<feature type="compositionally biased region" description="Low complexity" evidence="1">
    <location>
        <begin position="112"/>
        <end position="126"/>
    </location>
</feature>
<feature type="compositionally biased region" description="Low complexity" evidence="1">
    <location>
        <begin position="146"/>
        <end position="155"/>
    </location>
</feature>
<keyword evidence="3" id="KW-1185">Reference proteome</keyword>
<dbReference type="Proteomes" id="UP001165085">
    <property type="component" value="Unassembled WGS sequence"/>
</dbReference>
<feature type="compositionally biased region" description="Basic and acidic residues" evidence="1">
    <location>
        <begin position="188"/>
        <end position="208"/>
    </location>
</feature>
<proteinExistence type="predicted"/>
<organism evidence="2 3">
    <name type="scientific">Triparma strigata</name>
    <dbReference type="NCBI Taxonomy" id="1606541"/>
    <lineage>
        <taxon>Eukaryota</taxon>
        <taxon>Sar</taxon>
        <taxon>Stramenopiles</taxon>
        <taxon>Ochrophyta</taxon>
        <taxon>Bolidophyceae</taxon>
        <taxon>Parmales</taxon>
        <taxon>Triparmaceae</taxon>
        <taxon>Triparma</taxon>
    </lineage>
</organism>
<dbReference type="EMBL" id="BRXY01000124">
    <property type="protein sequence ID" value="GMH68374.1"/>
    <property type="molecule type" value="Genomic_DNA"/>
</dbReference>
<dbReference type="AlphaFoldDB" id="A0A9W7E4Y6"/>
<reference evidence="3" key="1">
    <citation type="journal article" date="2023" name="Commun. Biol.">
        <title>Genome analysis of Parmales, the sister group of diatoms, reveals the evolutionary specialization of diatoms from phago-mixotrophs to photoautotrophs.</title>
        <authorList>
            <person name="Ban H."/>
            <person name="Sato S."/>
            <person name="Yoshikawa S."/>
            <person name="Yamada K."/>
            <person name="Nakamura Y."/>
            <person name="Ichinomiya M."/>
            <person name="Sato N."/>
            <person name="Blanc-Mathieu R."/>
            <person name="Endo H."/>
            <person name="Kuwata A."/>
            <person name="Ogata H."/>
        </authorList>
    </citation>
    <scope>NUCLEOTIDE SEQUENCE [LARGE SCALE GENOMIC DNA]</scope>
    <source>
        <strain evidence="3">NIES 3701</strain>
    </source>
</reference>
<evidence type="ECO:0000256" key="1">
    <source>
        <dbReference type="SAM" id="MobiDB-lite"/>
    </source>
</evidence>
<gene>
    <name evidence="2" type="ORF">TrST_g1659</name>
</gene>
<dbReference type="OrthoDB" id="48728at2759"/>
<feature type="compositionally biased region" description="Basic residues" evidence="1">
    <location>
        <begin position="175"/>
        <end position="187"/>
    </location>
</feature>
<feature type="region of interest" description="Disordered" evidence="1">
    <location>
        <begin position="32"/>
        <end position="57"/>
    </location>
</feature>
<sequence>MSARKAAARRRERILAAKKERMDIVDPDGVLASDDINADHYSNDHSSDQSNTINTDVDKLAEDVKEVNLTRDTDGLLDAAFDEVLSSPPPEAAPTPNKAPSVPVVPDPDDSPAPTSTSTSTSTVPVVPDPDDDDDVPSSPVPISSPLPSSVPVVADPDDELTEEEKEKLKAEKMKRYRAARFKKKKREAQAEREKEEAKEQTKEQTKEEEAEEPNLLPTTTSTDSADSTNSSSTSPKRKFKGVAATRRARNKEAALAAAAASPPPPPTTATVHKKKPRSSPLPSKTLEIITTLLLLTSGYILGTSSLQSSFLTPSGITYATMSGIPTDYTGRTLSSIYDSEDISESSSSLLLKAKLKPVGASSSSYIWEDDEVPEIEPEGDAITSFIHFIESTFMKLLHLPLSFIPKCVPTFLVLAGTVRLSCYAIVGFKSGEKDEAEKGDLLGMAMNMVKGMFPKVFMAYNVYQTVVGDILMVAFGMLWGVATFVPDEEGGRHGGVFMDLLGIKGERGGGGEL</sequence>
<feature type="compositionally biased region" description="Low complexity" evidence="1">
    <location>
        <begin position="219"/>
        <end position="235"/>
    </location>
</feature>
<feature type="compositionally biased region" description="Basic and acidic residues" evidence="1">
    <location>
        <begin position="165"/>
        <end position="174"/>
    </location>
</feature>
<name>A0A9W7E4Y6_9STRA</name>
<evidence type="ECO:0000313" key="3">
    <source>
        <dbReference type="Proteomes" id="UP001165085"/>
    </source>
</evidence>
<protein>
    <submittedName>
        <fullName evidence="2">Uncharacterized protein</fullName>
    </submittedName>
</protein>
<accession>A0A9W7E4Y6</accession>
<evidence type="ECO:0000313" key="2">
    <source>
        <dbReference type="EMBL" id="GMH68374.1"/>
    </source>
</evidence>
<comment type="caution">
    <text evidence="2">The sequence shown here is derived from an EMBL/GenBank/DDBJ whole genome shotgun (WGS) entry which is preliminary data.</text>
</comment>
<feature type="compositionally biased region" description="Basic and acidic residues" evidence="1">
    <location>
        <begin position="37"/>
        <end position="47"/>
    </location>
</feature>
<feature type="region of interest" description="Disordered" evidence="1">
    <location>
        <begin position="80"/>
        <end position="283"/>
    </location>
</feature>